<gene>
    <name evidence="2" type="ORF">NFIA_025780</name>
</gene>
<dbReference type="RefSeq" id="XP_001261402.1">
    <property type="nucleotide sequence ID" value="XM_001261401.1"/>
</dbReference>
<proteinExistence type="predicted"/>
<protein>
    <recommendedName>
        <fullName evidence="4">Six-hairpin glycosidase-like protein</fullName>
    </recommendedName>
</protein>
<keyword evidence="3" id="KW-1185">Reference proteome</keyword>
<sequence length="709" mass="79347">MARKGLLFLLFVPQLALGHIDRQHVVSKYNVVRTNLIDNETTPLQVGNGNFAFNVDNTGMQSFLPFNTLSSWAWHNDSLPTNGEKIEDYHGVAMLTHGRNVSYDIPDPRLPQTSQWLISNPNRINLGRIGLQYKGEFLTESEINDPRQELDLWSGVITSTFKVDGQLVKVVTQGDFESDTAVFEVQSDILSSGDLTVGLDFPYPPIHSTKYKYEMFVGSYDFPQNHTTSIVGNTKDRAHITHQLQETTYFLNLRWPASSLQLFRVSNATHRYTLAPSSSSTLKFTANFAPDKQVPGSPTAIQRQNPIDWKKYWTRGGFVDLTASSNPKANELQRRIILSLYHVRVNSAAKGQPPQESGLMNNGWYGKFHMEMVVWHNAHWATWGRQEHFDNIFPALYESLLPSSLARAKAMGWDGARWPKMTDIESGISSPGGINGLLMWQQPHPMYLATLAYQASSTRKTLERWDQILTATADYMASYAWKNETSGYYDLGPPAYGVTENTPPTQSLNLAYEIAYWRYGLDVARSWKRKLRQRVPDSWTTVADNLAPLPQVDGLYAVYQGLNSSWWNDTSLTKDPRSLIMLQGILPDTPAVDAKVALATAKKVWEVWTDDKIRGWGRPVLAINAARAGSPERAIGHLTAYDYWIFDDAGFAVRGGDGGTPPPFMPGNAGFLYAVAYMAAGWNGSHGDAPGFPSDGSWVVKHEGLRKAP</sequence>
<dbReference type="VEuPathDB" id="FungiDB:NFIA_025780"/>
<feature type="signal peptide" evidence="1">
    <location>
        <begin position="1"/>
        <end position="18"/>
    </location>
</feature>
<dbReference type="EMBL" id="DS027695">
    <property type="protein sequence ID" value="EAW19505.1"/>
    <property type="molecule type" value="Genomic_DNA"/>
</dbReference>
<dbReference type="SUPFAM" id="SSF48208">
    <property type="entry name" value="Six-hairpin glycosidases"/>
    <property type="match status" value="1"/>
</dbReference>
<dbReference type="AlphaFoldDB" id="A1DCE5"/>
<name>A1DCE5_NEOFI</name>
<organism evidence="2 3">
    <name type="scientific">Neosartorya fischeri (strain ATCC 1020 / DSM 3700 / CBS 544.65 / FGSC A1164 / JCM 1740 / NRRL 181 / WB 181)</name>
    <name type="common">Aspergillus fischerianus</name>
    <dbReference type="NCBI Taxonomy" id="331117"/>
    <lineage>
        <taxon>Eukaryota</taxon>
        <taxon>Fungi</taxon>
        <taxon>Dikarya</taxon>
        <taxon>Ascomycota</taxon>
        <taxon>Pezizomycotina</taxon>
        <taxon>Eurotiomycetes</taxon>
        <taxon>Eurotiomycetidae</taxon>
        <taxon>Eurotiales</taxon>
        <taxon>Aspergillaceae</taxon>
        <taxon>Aspergillus</taxon>
        <taxon>Aspergillus subgen. Fumigati</taxon>
    </lineage>
</organism>
<dbReference type="eggNOG" id="ENOG502QSY5">
    <property type="taxonomic scope" value="Eukaryota"/>
</dbReference>
<evidence type="ECO:0000256" key="1">
    <source>
        <dbReference type="SAM" id="SignalP"/>
    </source>
</evidence>
<dbReference type="STRING" id="331117.A1DCE5"/>
<evidence type="ECO:0000313" key="2">
    <source>
        <dbReference type="EMBL" id="EAW19505.1"/>
    </source>
</evidence>
<evidence type="ECO:0008006" key="4">
    <source>
        <dbReference type="Google" id="ProtNLM"/>
    </source>
</evidence>
<dbReference type="HOGENOM" id="CLU_024197_0_0_1"/>
<accession>A1DCE5</accession>
<evidence type="ECO:0000313" key="3">
    <source>
        <dbReference type="Proteomes" id="UP000006702"/>
    </source>
</evidence>
<dbReference type="KEGG" id="nfi:NFIA_025780"/>
<dbReference type="GeneID" id="4588100"/>
<dbReference type="Gene3D" id="1.50.10.10">
    <property type="match status" value="1"/>
</dbReference>
<dbReference type="InterPro" id="IPR012341">
    <property type="entry name" value="6hp_glycosidase-like_sf"/>
</dbReference>
<reference evidence="3" key="1">
    <citation type="journal article" date="2008" name="PLoS Genet.">
        <title>Genomic islands in the pathogenic filamentous fungus Aspergillus fumigatus.</title>
        <authorList>
            <person name="Fedorova N.D."/>
            <person name="Khaldi N."/>
            <person name="Joardar V.S."/>
            <person name="Maiti R."/>
            <person name="Amedeo P."/>
            <person name="Anderson M.J."/>
            <person name="Crabtree J."/>
            <person name="Silva J.C."/>
            <person name="Badger J.H."/>
            <person name="Albarraq A."/>
            <person name="Angiuoli S."/>
            <person name="Bussey H."/>
            <person name="Bowyer P."/>
            <person name="Cotty P.J."/>
            <person name="Dyer P.S."/>
            <person name="Egan A."/>
            <person name="Galens K."/>
            <person name="Fraser-Liggett C.M."/>
            <person name="Haas B.J."/>
            <person name="Inman J.M."/>
            <person name="Kent R."/>
            <person name="Lemieux S."/>
            <person name="Malavazi I."/>
            <person name="Orvis J."/>
            <person name="Roemer T."/>
            <person name="Ronning C.M."/>
            <person name="Sundaram J.P."/>
            <person name="Sutton G."/>
            <person name="Turner G."/>
            <person name="Venter J.C."/>
            <person name="White O.R."/>
            <person name="Whitty B.R."/>
            <person name="Youngman P."/>
            <person name="Wolfe K.H."/>
            <person name="Goldman G.H."/>
            <person name="Wortman J.R."/>
            <person name="Jiang B."/>
            <person name="Denning D.W."/>
            <person name="Nierman W.C."/>
        </authorList>
    </citation>
    <scope>NUCLEOTIDE SEQUENCE [LARGE SCALE GENOMIC DNA]</scope>
    <source>
        <strain evidence="3">ATCC 1020 / DSM 3700 / CBS 544.65 / FGSC A1164 / JCM 1740 / NRRL 181 / WB 181</strain>
    </source>
</reference>
<dbReference type="Proteomes" id="UP000006702">
    <property type="component" value="Unassembled WGS sequence"/>
</dbReference>
<dbReference type="OrthoDB" id="3534988at2759"/>
<dbReference type="GO" id="GO:0005975">
    <property type="term" value="P:carbohydrate metabolic process"/>
    <property type="evidence" value="ECO:0007669"/>
    <property type="project" value="InterPro"/>
</dbReference>
<dbReference type="GO" id="GO:0003824">
    <property type="term" value="F:catalytic activity"/>
    <property type="evidence" value="ECO:0007669"/>
    <property type="project" value="UniProtKB-ARBA"/>
</dbReference>
<feature type="chain" id="PRO_5002634005" description="Six-hairpin glycosidase-like protein" evidence="1">
    <location>
        <begin position="19"/>
        <end position="709"/>
    </location>
</feature>
<keyword evidence="1" id="KW-0732">Signal</keyword>
<dbReference type="OMA" id="EIAYWRY"/>
<dbReference type="InterPro" id="IPR008928">
    <property type="entry name" value="6-hairpin_glycosidase_sf"/>
</dbReference>